<dbReference type="InterPro" id="IPR036163">
    <property type="entry name" value="HMA_dom_sf"/>
</dbReference>
<dbReference type="Gene3D" id="3.30.70.100">
    <property type="match status" value="1"/>
</dbReference>
<dbReference type="InterPro" id="IPR017969">
    <property type="entry name" value="Heavy-metal-associated_CS"/>
</dbReference>
<gene>
    <name evidence="3" type="ORF">LCGC14_1600590</name>
</gene>
<dbReference type="InterPro" id="IPR006121">
    <property type="entry name" value="HMA_dom"/>
</dbReference>
<dbReference type="EMBL" id="LAZR01012830">
    <property type="protein sequence ID" value="KKM24888.1"/>
    <property type="molecule type" value="Genomic_DNA"/>
</dbReference>
<evidence type="ECO:0000256" key="1">
    <source>
        <dbReference type="ARBA" id="ARBA00022723"/>
    </source>
</evidence>
<dbReference type="GO" id="GO:0046872">
    <property type="term" value="F:metal ion binding"/>
    <property type="evidence" value="ECO:0007669"/>
    <property type="project" value="UniProtKB-KW"/>
</dbReference>
<reference evidence="3" key="1">
    <citation type="journal article" date="2015" name="Nature">
        <title>Complex archaea that bridge the gap between prokaryotes and eukaryotes.</title>
        <authorList>
            <person name="Spang A."/>
            <person name="Saw J.H."/>
            <person name="Jorgensen S.L."/>
            <person name="Zaremba-Niedzwiedzka K."/>
            <person name="Martijn J."/>
            <person name="Lind A.E."/>
            <person name="van Eijk R."/>
            <person name="Schleper C."/>
            <person name="Guy L."/>
            <person name="Ettema T.J."/>
        </authorList>
    </citation>
    <scope>NUCLEOTIDE SEQUENCE</scope>
</reference>
<feature type="domain" description="HMA" evidence="2">
    <location>
        <begin position="1"/>
        <end position="66"/>
    </location>
</feature>
<name>A0A0F9KRX6_9ZZZZ</name>
<dbReference type="AlphaFoldDB" id="A0A0F9KRX6"/>
<dbReference type="CDD" id="cd00371">
    <property type="entry name" value="HMA"/>
    <property type="match status" value="1"/>
</dbReference>
<keyword evidence="1" id="KW-0479">Metal-binding</keyword>
<dbReference type="Pfam" id="PF00403">
    <property type="entry name" value="HMA"/>
    <property type="match status" value="1"/>
</dbReference>
<organism evidence="3">
    <name type="scientific">marine sediment metagenome</name>
    <dbReference type="NCBI Taxonomy" id="412755"/>
    <lineage>
        <taxon>unclassified sequences</taxon>
        <taxon>metagenomes</taxon>
        <taxon>ecological metagenomes</taxon>
    </lineage>
</organism>
<dbReference type="SUPFAM" id="SSF55008">
    <property type="entry name" value="HMA, heavy metal-associated domain"/>
    <property type="match status" value="1"/>
</dbReference>
<sequence length="90" mass="9654">MKTAIIVQNLKCGGCAKTITSKLWEVRNISDVAVDVESAVVSIVYENMNDALTVKNKLKSLGYPSIDRKNSMAAKAISFVSCATGKLSKS</sequence>
<accession>A0A0F9KRX6</accession>
<dbReference type="PROSITE" id="PS50846">
    <property type="entry name" value="HMA_2"/>
    <property type="match status" value="1"/>
</dbReference>
<comment type="caution">
    <text evidence="3">The sequence shown here is derived from an EMBL/GenBank/DDBJ whole genome shotgun (WGS) entry which is preliminary data.</text>
</comment>
<proteinExistence type="predicted"/>
<protein>
    <recommendedName>
        <fullName evidence="2">HMA domain-containing protein</fullName>
    </recommendedName>
</protein>
<evidence type="ECO:0000313" key="3">
    <source>
        <dbReference type="EMBL" id="KKM24888.1"/>
    </source>
</evidence>
<evidence type="ECO:0000259" key="2">
    <source>
        <dbReference type="PROSITE" id="PS50846"/>
    </source>
</evidence>
<dbReference type="PROSITE" id="PS01047">
    <property type="entry name" value="HMA_1"/>
    <property type="match status" value="1"/>
</dbReference>